<name>H6BUX2_EXODN</name>
<feature type="compositionally biased region" description="Polar residues" evidence="1">
    <location>
        <begin position="84"/>
        <end position="95"/>
    </location>
</feature>
<proteinExistence type="predicted"/>
<dbReference type="VEuPathDB" id="FungiDB:HMPREF1120_03101"/>
<dbReference type="InParanoid" id="H6BUX2"/>
<dbReference type="Proteomes" id="UP000007304">
    <property type="component" value="Unassembled WGS sequence"/>
</dbReference>
<dbReference type="SUPFAM" id="SSF52540">
    <property type="entry name" value="P-loop containing nucleoside triphosphate hydrolases"/>
    <property type="match status" value="1"/>
</dbReference>
<reference evidence="2" key="1">
    <citation type="submission" date="2011-07" db="EMBL/GenBank/DDBJ databases">
        <title>The Genome Sequence of Exophiala (Wangiella) dermatitidis NIH/UT8656.</title>
        <authorList>
            <consortium name="The Broad Institute Genome Sequencing Platform"/>
            <person name="Cuomo C."/>
            <person name="Wang Z."/>
            <person name="Hunicke-Smith S."/>
            <person name="Szanislo P.J."/>
            <person name="Earl A."/>
            <person name="Young S.K."/>
            <person name="Zeng Q."/>
            <person name="Gargeya S."/>
            <person name="Fitzgerald M."/>
            <person name="Haas B."/>
            <person name="Abouelleil A."/>
            <person name="Alvarado L."/>
            <person name="Arachchi H.M."/>
            <person name="Berlin A."/>
            <person name="Brown A."/>
            <person name="Chapman S.B."/>
            <person name="Chen Z."/>
            <person name="Dunbar C."/>
            <person name="Freedman E."/>
            <person name="Gearin G."/>
            <person name="Gellesch M."/>
            <person name="Goldberg J."/>
            <person name="Griggs A."/>
            <person name="Gujja S."/>
            <person name="Heiman D."/>
            <person name="Howarth C."/>
            <person name="Larson L."/>
            <person name="Lui A."/>
            <person name="MacDonald P.J.P."/>
            <person name="Montmayeur A."/>
            <person name="Murphy C."/>
            <person name="Neiman D."/>
            <person name="Pearson M."/>
            <person name="Priest M."/>
            <person name="Roberts A."/>
            <person name="Saif S."/>
            <person name="Shea T."/>
            <person name="Shenoy N."/>
            <person name="Sisk P."/>
            <person name="Stolte C."/>
            <person name="Sykes S."/>
            <person name="Wortman J."/>
            <person name="Nusbaum C."/>
            <person name="Birren B."/>
        </authorList>
    </citation>
    <scope>NUCLEOTIDE SEQUENCE</scope>
    <source>
        <strain evidence="2">NIH/UT8656</strain>
    </source>
</reference>
<dbReference type="InterPro" id="IPR027417">
    <property type="entry name" value="P-loop_NTPase"/>
</dbReference>
<dbReference type="Gene3D" id="3.40.50.300">
    <property type="entry name" value="P-loop containing nucleotide triphosphate hydrolases"/>
    <property type="match status" value="1"/>
</dbReference>
<dbReference type="STRING" id="858893.H6BUX2"/>
<feature type="region of interest" description="Disordered" evidence="1">
    <location>
        <begin position="83"/>
        <end position="105"/>
    </location>
</feature>
<sequence length="240" mass="26528">MRISIIPGPSSIDSADEKERWANFLVVSRPPHLAPTILLASEIMGLPRAGATGLDKIEKRFSDNALKVVGAQHLSDASYRRLSRNGSNHLSNQEGPRNHPQADQGLYLGPPYHYPAVMNASNNLASQEVFKMARGVDPRGDRTVGIITKCDVVQTGDEPGVGDSYRAKIGGEIATWMICCSQSLTFRDQAGVSLKDRHATERQFFMTSPWCDLRSTTTMRIDLRDKLGRFEEACRIAKTI</sequence>
<keyword evidence="3" id="KW-1185">Reference proteome</keyword>
<protein>
    <recommendedName>
        <fullName evidence="4">Dynamin GTPase</fullName>
    </recommendedName>
</protein>
<evidence type="ECO:0008006" key="4">
    <source>
        <dbReference type="Google" id="ProtNLM"/>
    </source>
</evidence>
<organism evidence="2 3">
    <name type="scientific">Exophiala dermatitidis (strain ATCC 34100 / CBS 525.76 / NIH/UT8656)</name>
    <name type="common">Black yeast</name>
    <name type="synonym">Wangiella dermatitidis</name>
    <dbReference type="NCBI Taxonomy" id="858893"/>
    <lineage>
        <taxon>Eukaryota</taxon>
        <taxon>Fungi</taxon>
        <taxon>Dikarya</taxon>
        <taxon>Ascomycota</taxon>
        <taxon>Pezizomycotina</taxon>
        <taxon>Eurotiomycetes</taxon>
        <taxon>Chaetothyriomycetidae</taxon>
        <taxon>Chaetothyriales</taxon>
        <taxon>Herpotrichiellaceae</taxon>
        <taxon>Exophiala</taxon>
    </lineage>
</organism>
<accession>H6BUX2</accession>
<dbReference type="RefSeq" id="XP_009155403.1">
    <property type="nucleotide sequence ID" value="XM_009157155.1"/>
</dbReference>
<gene>
    <name evidence="2" type="ORF">HMPREF1120_03101</name>
</gene>
<dbReference type="HOGENOM" id="CLU_1156393_0_0_1"/>
<evidence type="ECO:0000256" key="1">
    <source>
        <dbReference type="SAM" id="MobiDB-lite"/>
    </source>
</evidence>
<dbReference type="AlphaFoldDB" id="H6BUX2"/>
<evidence type="ECO:0000313" key="2">
    <source>
        <dbReference type="EMBL" id="EHY54942.1"/>
    </source>
</evidence>
<dbReference type="GeneID" id="20307740"/>
<dbReference type="EMBL" id="JH226132">
    <property type="protein sequence ID" value="EHY54942.1"/>
    <property type="molecule type" value="Genomic_DNA"/>
</dbReference>
<evidence type="ECO:0000313" key="3">
    <source>
        <dbReference type="Proteomes" id="UP000007304"/>
    </source>
</evidence>